<dbReference type="GO" id="GO:0016747">
    <property type="term" value="F:acyltransferase activity, transferring groups other than amino-acyl groups"/>
    <property type="evidence" value="ECO:0007669"/>
    <property type="project" value="InterPro"/>
</dbReference>
<comment type="caution">
    <text evidence="4">The sequence shown here is derived from an EMBL/GenBank/DDBJ whole genome shotgun (WGS) entry which is preliminary data.</text>
</comment>
<evidence type="ECO:0000256" key="1">
    <source>
        <dbReference type="ARBA" id="ARBA00022679"/>
    </source>
</evidence>
<keyword evidence="1" id="KW-0808">Transferase</keyword>
<accession>A0A9E5DFN1</accession>
<keyword evidence="5" id="KW-1185">Reference proteome</keyword>
<evidence type="ECO:0000256" key="2">
    <source>
        <dbReference type="ARBA" id="ARBA00023315"/>
    </source>
</evidence>
<dbReference type="InterPro" id="IPR000182">
    <property type="entry name" value="GNAT_dom"/>
</dbReference>
<dbReference type="CDD" id="cd04301">
    <property type="entry name" value="NAT_SF"/>
    <property type="match status" value="1"/>
</dbReference>
<keyword evidence="2" id="KW-0012">Acyltransferase</keyword>
<protein>
    <submittedName>
        <fullName evidence="4">GNAT family N-acetyltransferase</fullName>
    </submittedName>
</protein>
<dbReference type="PANTHER" id="PTHR43420">
    <property type="entry name" value="ACETYLTRANSFERASE"/>
    <property type="match status" value="1"/>
</dbReference>
<organism evidence="4 5">
    <name type="scientific">Methanoculleus formosensis</name>
    <dbReference type="NCBI Taxonomy" id="2590886"/>
    <lineage>
        <taxon>Archaea</taxon>
        <taxon>Methanobacteriati</taxon>
        <taxon>Methanobacteriota</taxon>
        <taxon>Stenosarchaea group</taxon>
        <taxon>Methanomicrobia</taxon>
        <taxon>Methanomicrobiales</taxon>
        <taxon>Methanomicrobiaceae</taxon>
        <taxon>Methanoculleus</taxon>
    </lineage>
</organism>
<dbReference type="PANTHER" id="PTHR43420:SF12">
    <property type="entry name" value="N-ACETYLTRANSFERASE DOMAIN-CONTAINING PROTEIN"/>
    <property type="match status" value="1"/>
</dbReference>
<evidence type="ECO:0000313" key="5">
    <source>
        <dbReference type="Proteomes" id="UP001065682"/>
    </source>
</evidence>
<feature type="domain" description="N-acetyltransferase" evidence="3">
    <location>
        <begin position="106"/>
        <end position="255"/>
    </location>
</feature>
<sequence length="255" mass="28587">MLRQKGGMRSFCACSGWGSGRRTSSGISGRGGTVDAGRTGTKICVYRQHCSQQCDHDLHKERWNLPLSCRNCALQAGMPGEGEKGRGMTVTAPPIEYRTTDIAGIEVIRPLWNRICEHHRIRARTFRAFFEHTTFDDRKAYFVRCAETGDIRVDLASDPATGRCVAYCVTSLSADHIGEIESLYVDEAYRSQGIGTALMTRALTWLDENGSVENRVAVAEGNEEAFPFYRKFGFYPRRTVLEQVRGNAPHRRPET</sequence>
<dbReference type="Proteomes" id="UP001065682">
    <property type="component" value="Unassembled WGS sequence"/>
</dbReference>
<gene>
    <name evidence="4" type="ORF">FKB36_10135</name>
</gene>
<evidence type="ECO:0000259" key="3">
    <source>
        <dbReference type="PROSITE" id="PS51186"/>
    </source>
</evidence>
<evidence type="ECO:0000313" key="4">
    <source>
        <dbReference type="EMBL" id="MCT8337830.1"/>
    </source>
</evidence>
<dbReference type="Gene3D" id="3.40.630.30">
    <property type="match status" value="1"/>
</dbReference>
<dbReference type="InterPro" id="IPR016181">
    <property type="entry name" value="Acyl_CoA_acyltransferase"/>
</dbReference>
<name>A0A9E5DFN1_9EURY</name>
<dbReference type="InterPro" id="IPR050680">
    <property type="entry name" value="YpeA/RimI_acetyltransf"/>
</dbReference>
<dbReference type="PROSITE" id="PS51186">
    <property type="entry name" value="GNAT"/>
    <property type="match status" value="1"/>
</dbReference>
<proteinExistence type="predicted"/>
<dbReference type="SUPFAM" id="SSF55729">
    <property type="entry name" value="Acyl-CoA N-acyltransferases (Nat)"/>
    <property type="match status" value="1"/>
</dbReference>
<reference evidence="4" key="1">
    <citation type="submission" date="2019-06" db="EMBL/GenBank/DDBJ databases">
        <title>Methanoculleus strain from Tamsui River, Taipei, Taiwan.</title>
        <authorList>
            <person name="You Y.-T."/>
            <person name="Chen S.-C."/>
            <person name="Lai S.-J."/>
            <person name="Lee Y.-C."/>
            <person name="Lai M.-C."/>
        </authorList>
    </citation>
    <scope>NUCLEOTIDE SEQUENCE</scope>
    <source>
        <strain evidence="4">Afa-1</strain>
    </source>
</reference>
<dbReference type="Pfam" id="PF00583">
    <property type="entry name" value="Acetyltransf_1"/>
    <property type="match status" value="1"/>
</dbReference>
<dbReference type="EMBL" id="VHLL01000006">
    <property type="protein sequence ID" value="MCT8337830.1"/>
    <property type="molecule type" value="Genomic_DNA"/>
</dbReference>
<dbReference type="AlphaFoldDB" id="A0A9E5DFN1"/>